<reference evidence="1 2" key="2">
    <citation type="journal article" date="2018" name="New Phytol.">
        <title>High intraspecific genome diversity in the model arbuscular mycorrhizal symbiont Rhizophagus irregularis.</title>
        <authorList>
            <person name="Chen E.C.H."/>
            <person name="Morin E."/>
            <person name="Beaudet D."/>
            <person name="Noel J."/>
            <person name="Yildirir G."/>
            <person name="Ndikumana S."/>
            <person name="Charron P."/>
            <person name="St-Onge C."/>
            <person name="Giorgi J."/>
            <person name="Kruger M."/>
            <person name="Marton T."/>
            <person name="Ropars J."/>
            <person name="Grigoriev I.V."/>
            <person name="Hainaut M."/>
            <person name="Henrissat B."/>
            <person name="Roux C."/>
            <person name="Martin F."/>
            <person name="Corradi N."/>
        </authorList>
    </citation>
    <scope>NUCLEOTIDE SEQUENCE [LARGE SCALE GENOMIC DNA]</scope>
    <source>
        <strain evidence="1 2">DAOM 197198</strain>
    </source>
</reference>
<evidence type="ECO:0000313" key="2">
    <source>
        <dbReference type="Proteomes" id="UP000018888"/>
    </source>
</evidence>
<gene>
    <name evidence="1" type="ORF">GLOIN_2v1764975</name>
</gene>
<name>A0A2P4QQM3_RHIID</name>
<proteinExistence type="predicted"/>
<keyword evidence="2" id="KW-1185">Reference proteome</keyword>
<sequence length="125" mass="15368">MNGKYKFSNFLTSLCFTQEFIPSRARRKYFERIRTHLSQQYEAIEAQKRKHIRIFQRKAIEKQKRFFVLVIELVDFMWEFMNHERKSSASRERNWSRGRSEFWTNAYQPIFTCMAYTKVVEFGID</sequence>
<protein>
    <submittedName>
        <fullName evidence="1">Uncharacterized protein</fullName>
    </submittedName>
</protein>
<dbReference type="Proteomes" id="UP000018888">
    <property type="component" value="Unassembled WGS sequence"/>
</dbReference>
<dbReference type="EMBL" id="AUPC02000021">
    <property type="protein sequence ID" value="POG79936.1"/>
    <property type="molecule type" value="Genomic_DNA"/>
</dbReference>
<evidence type="ECO:0000313" key="1">
    <source>
        <dbReference type="EMBL" id="POG79936.1"/>
    </source>
</evidence>
<accession>A0A2P4QQM3</accession>
<reference evidence="1 2" key="1">
    <citation type="journal article" date="2013" name="Proc. Natl. Acad. Sci. U.S.A.">
        <title>Genome of an arbuscular mycorrhizal fungus provides insight into the oldest plant symbiosis.</title>
        <authorList>
            <person name="Tisserant E."/>
            <person name="Malbreil M."/>
            <person name="Kuo A."/>
            <person name="Kohler A."/>
            <person name="Symeonidi A."/>
            <person name="Balestrini R."/>
            <person name="Charron P."/>
            <person name="Duensing N."/>
            <person name="Frei Dit Frey N."/>
            <person name="Gianinazzi-Pearson V."/>
            <person name="Gilbert L.B."/>
            <person name="Handa Y."/>
            <person name="Herr J.R."/>
            <person name="Hijri M."/>
            <person name="Koul R."/>
            <person name="Kawaguchi M."/>
            <person name="Krajinski F."/>
            <person name="Lammers P.J."/>
            <person name="Masclaux F.G."/>
            <person name="Murat C."/>
            <person name="Morin E."/>
            <person name="Ndikumana S."/>
            <person name="Pagni M."/>
            <person name="Petitpierre D."/>
            <person name="Requena N."/>
            <person name="Rosikiewicz P."/>
            <person name="Riley R."/>
            <person name="Saito K."/>
            <person name="San Clemente H."/>
            <person name="Shapiro H."/>
            <person name="van Tuinen D."/>
            <person name="Becard G."/>
            <person name="Bonfante P."/>
            <person name="Paszkowski U."/>
            <person name="Shachar-Hill Y.Y."/>
            <person name="Tuskan G.A."/>
            <person name="Young P.W."/>
            <person name="Sanders I.R."/>
            <person name="Henrissat B."/>
            <person name="Rensing S.A."/>
            <person name="Grigoriev I.V."/>
            <person name="Corradi N."/>
            <person name="Roux C."/>
            <person name="Martin F."/>
        </authorList>
    </citation>
    <scope>NUCLEOTIDE SEQUENCE [LARGE SCALE GENOMIC DNA]</scope>
    <source>
        <strain evidence="1 2">DAOM 197198</strain>
    </source>
</reference>
<comment type="caution">
    <text evidence="1">The sequence shown here is derived from an EMBL/GenBank/DDBJ whole genome shotgun (WGS) entry which is preliminary data.</text>
</comment>
<dbReference type="AlphaFoldDB" id="A0A2P4QQM3"/>
<organism evidence="1 2">
    <name type="scientific">Rhizophagus irregularis (strain DAOM 181602 / DAOM 197198 / MUCL 43194)</name>
    <name type="common">Arbuscular mycorrhizal fungus</name>
    <name type="synonym">Glomus intraradices</name>
    <dbReference type="NCBI Taxonomy" id="747089"/>
    <lineage>
        <taxon>Eukaryota</taxon>
        <taxon>Fungi</taxon>
        <taxon>Fungi incertae sedis</taxon>
        <taxon>Mucoromycota</taxon>
        <taxon>Glomeromycotina</taxon>
        <taxon>Glomeromycetes</taxon>
        <taxon>Glomerales</taxon>
        <taxon>Glomeraceae</taxon>
        <taxon>Rhizophagus</taxon>
    </lineage>
</organism>
<dbReference type="VEuPathDB" id="FungiDB:RhiirFUN_012806"/>